<gene>
    <name evidence="1" type="ORF">AOPFMNJM_3178</name>
</gene>
<sequence>MGRRRKQQHVSVAVTSALRQVPTATLDPENGPTPERLMQAGLAVALQLGTGRVQIIGAAGGRTVGADLVVRISQATLDRLHARDRLDEGDPEHNRQLYEAGNKLRDHHYLAGLSGFAANDLNGSGGGAPSSRTPITETMERNRRALRIAEKAMDRGDWAVVRDVVCLEQTLVEAGRSIGYGKEEVASAVALDRLRRGLAALAELWGFSPPPRPFTSAPSVDAVETARAA</sequence>
<reference evidence="1" key="2">
    <citation type="submission" date="2021-08" db="EMBL/GenBank/DDBJ databases">
        <authorList>
            <person name="Tani A."/>
            <person name="Ola A."/>
            <person name="Ogura Y."/>
            <person name="Katsura K."/>
            <person name="Hayashi T."/>
        </authorList>
    </citation>
    <scope>NUCLEOTIDE SEQUENCE</scope>
    <source>
        <strain evidence="1">LMG 23639</strain>
    </source>
</reference>
<reference evidence="1" key="1">
    <citation type="journal article" date="2021" name="Front. Microbiol.">
        <title>Comprehensive Comparative Genomics and Phenotyping of Methylobacterium Species.</title>
        <authorList>
            <person name="Alessa O."/>
            <person name="Ogura Y."/>
            <person name="Fujitani Y."/>
            <person name="Takami H."/>
            <person name="Hayashi T."/>
            <person name="Sahin N."/>
            <person name="Tani A."/>
        </authorList>
    </citation>
    <scope>NUCLEOTIDE SEQUENCE</scope>
    <source>
        <strain evidence="1">LMG 23639</strain>
    </source>
</reference>
<name>A0ABQ4T046_9HYPH</name>
<organism evidence="1 2">
    <name type="scientific">Methylobacterium jeotgali</name>
    <dbReference type="NCBI Taxonomy" id="381630"/>
    <lineage>
        <taxon>Bacteria</taxon>
        <taxon>Pseudomonadati</taxon>
        <taxon>Pseudomonadota</taxon>
        <taxon>Alphaproteobacteria</taxon>
        <taxon>Hyphomicrobiales</taxon>
        <taxon>Methylobacteriaceae</taxon>
        <taxon>Methylobacterium</taxon>
    </lineage>
</organism>
<dbReference type="Proteomes" id="UP001055102">
    <property type="component" value="Unassembled WGS sequence"/>
</dbReference>
<comment type="caution">
    <text evidence="1">The sequence shown here is derived from an EMBL/GenBank/DDBJ whole genome shotgun (WGS) entry which is preliminary data.</text>
</comment>
<accession>A0ABQ4T046</accession>
<proteinExistence type="predicted"/>
<evidence type="ECO:0000313" key="1">
    <source>
        <dbReference type="EMBL" id="GJE07846.1"/>
    </source>
</evidence>
<keyword evidence="2" id="KW-1185">Reference proteome</keyword>
<dbReference type="EMBL" id="BPQR01000056">
    <property type="protein sequence ID" value="GJE07846.1"/>
    <property type="molecule type" value="Genomic_DNA"/>
</dbReference>
<evidence type="ECO:0000313" key="2">
    <source>
        <dbReference type="Proteomes" id="UP001055102"/>
    </source>
</evidence>
<protein>
    <submittedName>
        <fullName evidence="1">Uncharacterized protein</fullName>
    </submittedName>
</protein>